<evidence type="ECO:0000256" key="1">
    <source>
        <dbReference type="SAM" id="MobiDB-lite"/>
    </source>
</evidence>
<protein>
    <submittedName>
        <fullName evidence="2">Uncharacterized protein</fullName>
    </submittedName>
</protein>
<evidence type="ECO:0000313" key="3">
    <source>
        <dbReference type="EMBL" id="CAB4174652.1"/>
    </source>
</evidence>
<dbReference type="EMBL" id="LR797196">
    <property type="protein sequence ID" value="CAB4193414.1"/>
    <property type="molecule type" value="Genomic_DNA"/>
</dbReference>
<dbReference type="EMBL" id="LR796798">
    <property type="protein sequence ID" value="CAB4166971.1"/>
    <property type="molecule type" value="Genomic_DNA"/>
</dbReference>
<feature type="compositionally biased region" description="Basic residues" evidence="1">
    <location>
        <begin position="73"/>
        <end position="84"/>
    </location>
</feature>
<gene>
    <name evidence="4" type="ORF">UFOVP1034_88</name>
    <name evidence="5" type="ORF">UFOVP1177_88</name>
    <name evidence="6" type="ORF">UFOVP1243_75</name>
    <name evidence="7" type="ORF">UFOVP1581_70</name>
    <name evidence="2" type="ORF">UFOVP854_70</name>
    <name evidence="3" type="ORF">UFOVP964_70</name>
</gene>
<dbReference type="EMBL" id="LR796979">
    <property type="protein sequence ID" value="CAB4179382.1"/>
    <property type="molecule type" value="Genomic_DNA"/>
</dbReference>
<feature type="compositionally biased region" description="Basic and acidic residues" evidence="1">
    <location>
        <begin position="29"/>
        <end position="39"/>
    </location>
</feature>
<reference evidence="2" key="1">
    <citation type="submission" date="2020-04" db="EMBL/GenBank/DDBJ databases">
        <authorList>
            <person name="Chiriac C."/>
            <person name="Salcher M."/>
            <person name="Ghai R."/>
            <person name="Kavagutti S V."/>
        </authorList>
    </citation>
    <scope>NUCLEOTIDE SEQUENCE</scope>
</reference>
<proteinExistence type="predicted"/>
<evidence type="ECO:0000313" key="4">
    <source>
        <dbReference type="EMBL" id="CAB4179382.1"/>
    </source>
</evidence>
<name>A0A6J5PBY8_9CAUD</name>
<feature type="region of interest" description="Disordered" evidence="1">
    <location>
        <begin position="299"/>
        <end position="318"/>
    </location>
</feature>
<sequence>MAKKPPTKYPSSPERAAEIAAETKTALESSRKSEQDRIARVGSAGVKGTERTAATVDANPGVKFTKTDEIAAPKKKSKPKKSRAVVRNPETGRAERPTPVLLGAPVTTRSADPIIKKFKKGNLVTVKPRKQRKQTPILAPKIGQAGVVGGATVRVTPDNLTQVYEEKRRTELPTAGPAVMQSAGRPAVTEAVMPRTLRGSQSGKNLGGFAGKHEDVSKVAHEALGHLQTLSTTQKGTPEHHAAHEAFNVAHATLGQIGHKTLHRLMGLGRTIVEQHHGEDIVGKALKLHKGHVLGSLEQGKIAEQARSGRSGREKKGQ</sequence>
<dbReference type="EMBL" id="LR797132">
    <property type="protein sequence ID" value="CAB4189132.1"/>
    <property type="molecule type" value="Genomic_DNA"/>
</dbReference>
<evidence type="ECO:0000313" key="7">
    <source>
        <dbReference type="EMBL" id="CAB5231367.1"/>
    </source>
</evidence>
<evidence type="ECO:0000313" key="6">
    <source>
        <dbReference type="EMBL" id="CAB4193414.1"/>
    </source>
</evidence>
<accession>A0A6J5PBY8</accession>
<evidence type="ECO:0000313" key="5">
    <source>
        <dbReference type="EMBL" id="CAB4189132.1"/>
    </source>
</evidence>
<organism evidence="2">
    <name type="scientific">uncultured Caudovirales phage</name>
    <dbReference type="NCBI Taxonomy" id="2100421"/>
    <lineage>
        <taxon>Viruses</taxon>
        <taxon>Duplodnaviria</taxon>
        <taxon>Heunggongvirae</taxon>
        <taxon>Uroviricota</taxon>
        <taxon>Caudoviricetes</taxon>
        <taxon>Peduoviridae</taxon>
        <taxon>Maltschvirus</taxon>
        <taxon>Maltschvirus maltsch</taxon>
    </lineage>
</organism>
<dbReference type="EMBL" id="LR798433">
    <property type="protein sequence ID" value="CAB5231367.1"/>
    <property type="molecule type" value="Genomic_DNA"/>
</dbReference>
<evidence type="ECO:0000313" key="2">
    <source>
        <dbReference type="EMBL" id="CAB4166971.1"/>
    </source>
</evidence>
<feature type="region of interest" description="Disordered" evidence="1">
    <location>
        <begin position="1"/>
        <end position="104"/>
    </location>
</feature>
<dbReference type="EMBL" id="LR796924">
    <property type="protein sequence ID" value="CAB4174652.1"/>
    <property type="molecule type" value="Genomic_DNA"/>
</dbReference>